<name>A0ABW3I4J4_9FLAO</name>
<organism evidence="2 3">
    <name type="scientific">Pseudofulvibacter geojedonensis</name>
    <dbReference type="NCBI Taxonomy" id="1123758"/>
    <lineage>
        <taxon>Bacteria</taxon>
        <taxon>Pseudomonadati</taxon>
        <taxon>Bacteroidota</taxon>
        <taxon>Flavobacteriia</taxon>
        <taxon>Flavobacteriales</taxon>
        <taxon>Flavobacteriaceae</taxon>
        <taxon>Pseudofulvibacter</taxon>
    </lineage>
</organism>
<evidence type="ECO:0000313" key="3">
    <source>
        <dbReference type="Proteomes" id="UP001596997"/>
    </source>
</evidence>
<proteinExistence type="predicted"/>
<dbReference type="RefSeq" id="WP_377716347.1">
    <property type="nucleotide sequence ID" value="NZ_JBHTJM010000010.1"/>
</dbReference>
<reference evidence="3" key="1">
    <citation type="journal article" date="2019" name="Int. J. Syst. Evol. Microbiol.">
        <title>The Global Catalogue of Microorganisms (GCM) 10K type strain sequencing project: providing services to taxonomists for standard genome sequencing and annotation.</title>
        <authorList>
            <consortium name="The Broad Institute Genomics Platform"/>
            <consortium name="The Broad Institute Genome Sequencing Center for Infectious Disease"/>
            <person name="Wu L."/>
            <person name="Ma J."/>
        </authorList>
    </citation>
    <scope>NUCLEOTIDE SEQUENCE [LARGE SCALE GENOMIC DNA]</scope>
    <source>
        <strain evidence="3">CCUG 62114</strain>
    </source>
</reference>
<feature type="chain" id="PRO_5046833052" evidence="1">
    <location>
        <begin position="24"/>
        <end position="115"/>
    </location>
</feature>
<dbReference type="Proteomes" id="UP001596997">
    <property type="component" value="Unassembled WGS sequence"/>
</dbReference>
<gene>
    <name evidence="2" type="ORF">ACFQ1O_12370</name>
</gene>
<keyword evidence="1" id="KW-0732">Signal</keyword>
<accession>A0ABW3I4J4</accession>
<evidence type="ECO:0000313" key="2">
    <source>
        <dbReference type="EMBL" id="MFD0964801.1"/>
    </source>
</evidence>
<evidence type="ECO:0000256" key="1">
    <source>
        <dbReference type="SAM" id="SignalP"/>
    </source>
</evidence>
<dbReference type="EMBL" id="JBHTJM010000010">
    <property type="protein sequence ID" value="MFD0964801.1"/>
    <property type="molecule type" value="Genomic_DNA"/>
</dbReference>
<keyword evidence="3" id="KW-1185">Reference proteome</keyword>
<sequence>MKKFIAVLAFFTVTLLSTDAAFAQEARQNFQAIAKHKTHEITKQFKVDGKSQRVIYNAYMLRERKLAAMLRNNPNTAADTKAIDTELYSKLKTVLTEEQIKKLKQMDIEKPKTKK</sequence>
<protein>
    <submittedName>
        <fullName evidence="2">Uncharacterized protein</fullName>
    </submittedName>
</protein>
<feature type="signal peptide" evidence="1">
    <location>
        <begin position="1"/>
        <end position="23"/>
    </location>
</feature>
<comment type="caution">
    <text evidence="2">The sequence shown here is derived from an EMBL/GenBank/DDBJ whole genome shotgun (WGS) entry which is preliminary data.</text>
</comment>